<dbReference type="GO" id="GO:0003676">
    <property type="term" value="F:nucleic acid binding"/>
    <property type="evidence" value="ECO:0007669"/>
    <property type="project" value="InterPro"/>
</dbReference>
<dbReference type="GO" id="GO:0016787">
    <property type="term" value="F:hydrolase activity"/>
    <property type="evidence" value="ECO:0007669"/>
    <property type="project" value="InterPro"/>
</dbReference>
<dbReference type="InterPro" id="IPR001604">
    <property type="entry name" value="Endo_G_ENPP1-like_dom"/>
</dbReference>
<feature type="active site" description="Proton acceptor" evidence="1">
    <location>
        <position position="108"/>
    </location>
</feature>
<evidence type="ECO:0008006" key="7">
    <source>
        <dbReference type="Google" id="ProtNLM"/>
    </source>
</evidence>
<feature type="domain" description="ENPP1-3/EXOG-like endonuclease/phosphodiesterase" evidence="3">
    <location>
        <begin position="45"/>
        <end position="271"/>
    </location>
</feature>
<name>A0A0A2MPW9_9FLAO</name>
<dbReference type="OrthoDB" id="9811262at2"/>
<feature type="domain" description="DNA/RNA non-specific endonuclease/pyrophosphatase/phosphodiesterase" evidence="4">
    <location>
        <begin position="44"/>
        <end position="270"/>
    </location>
</feature>
<dbReference type="Proteomes" id="UP000030111">
    <property type="component" value="Unassembled WGS sequence"/>
</dbReference>
<dbReference type="STRING" id="1121898.GCA_000422725_00627"/>
<evidence type="ECO:0000259" key="3">
    <source>
        <dbReference type="SMART" id="SM00477"/>
    </source>
</evidence>
<dbReference type="InterPro" id="IPR020821">
    <property type="entry name" value="ENPP1-3/EXOG-like_nuc-like"/>
</dbReference>
<reference evidence="5 6" key="1">
    <citation type="submission" date="2013-09" db="EMBL/GenBank/DDBJ databases">
        <authorList>
            <person name="Zeng Z."/>
            <person name="Chen C."/>
        </authorList>
    </citation>
    <scope>NUCLEOTIDE SEQUENCE [LARGE SCALE GENOMIC DNA]</scope>
    <source>
        <strain evidence="5 6">WB 4.1-42</strain>
    </source>
</reference>
<dbReference type="GO" id="GO:0046872">
    <property type="term" value="F:metal ion binding"/>
    <property type="evidence" value="ECO:0007669"/>
    <property type="project" value="UniProtKB-KW"/>
</dbReference>
<accession>A0A0A2MPW9</accession>
<dbReference type="SMART" id="SM00892">
    <property type="entry name" value="Endonuclease_NS"/>
    <property type="match status" value="1"/>
</dbReference>
<evidence type="ECO:0000256" key="2">
    <source>
        <dbReference type="PIRSR" id="PIRSR640255-2"/>
    </source>
</evidence>
<protein>
    <recommendedName>
        <fullName evidence="7">DNA/RNA non-specific endonuclease</fullName>
    </recommendedName>
</protein>
<dbReference type="InterPro" id="IPR044925">
    <property type="entry name" value="His-Me_finger_sf"/>
</dbReference>
<dbReference type="GO" id="GO:0004519">
    <property type="term" value="F:endonuclease activity"/>
    <property type="evidence" value="ECO:0007669"/>
    <property type="project" value="TreeGrafter"/>
</dbReference>
<gene>
    <name evidence="5" type="ORF">Q766_00760</name>
</gene>
<comment type="caution">
    <text evidence="5">The sequence shown here is derived from an EMBL/GenBank/DDBJ whole genome shotgun (WGS) entry which is preliminary data.</text>
</comment>
<dbReference type="Pfam" id="PF01223">
    <property type="entry name" value="Endonuclease_NS"/>
    <property type="match status" value="1"/>
</dbReference>
<evidence type="ECO:0000313" key="6">
    <source>
        <dbReference type="Proteomes" id="UP000030111"/>
    </source>
</evidence>
<dbReference type="SMART" id="SM00477">
    <property type="entry name" value="NUC"/>
    <property type="match status" value="1"/>
</dbReference>
<dbReference type="SUPFAM" id="SSF54060">
    <property type="entry name" value="His-Me finger endonucleases"/>
    <property type="match status" value="1"/>
</dbReference>
<evidence type="ECO:0000313" key="5">
    <source>
        <dbReference type="EMBL" id="KGO94682.1"/>
    </source>
</evidence>
<dbReference type="PANTHER" id="PTHR13966">
    <property type="entry name" value="ENDONUCLEASE RELATED"/>
    <property type="match status" value="1"/>
</dbReference>
<dbReference type="InterPro" id="IPR040255">
    <property type="entry name" value="Non-specific_endonuclease"/>
</dbReference>
<keyword evidence="6" id="KW-1185">Reference proteome</keyword>
<organism evidence="5 6">
    <name type="scientific">Flavobacterium subsaxonicum WB 4.1-42 = DSM 21790</name>
    <dbReference type="NCBI Taxonomy" id="1121898"/>
    <lineage>
        <taxon>Bacteria</taxon>
        <taxon>Pseudomonadati</taxon>
        <taxon>Bacteroidota</taxon>
        <taxon>Flavobacteriia</taxon>
        <taxon>Flavobacteriales</taxon>
        <taxon>Flavobacteriaceae</taxon>
        <taxon>Flavobacterium</taxon>
    </lineage>
</organism>
<feature type="binding site" evidence="2">
    <location>
        <position position="145"/>
    </location>
    <ligand>
        <name>Mg(2+)</name>
        <dbReference type="ChEBI" id="CHEBI:18420"/>
        <note>catalytic</note>
    </ligand>
</feature>
<sequence length="308" mass="35593">MKSKMLFQGYDDEFILTKKVSLPKLNHDQTADVVIDEDGSDVITYINYSLQLSSSHKFPFYTATNIDGLKFKKVPRKDNWRKDDRVAKDNQWGTELYNADKSNFDRGHMTKREDVQWGETIGIALNAADSTFYYTNAVPQHKDLNRDIWRSLEDYILHTEAKRNQLRICVFTGPVLSNANPYFVTPINNAQIQIPSLFWKVVVFEKEDGKLYRVGFMMSQNKLLINDNIIEQLESDDQIFMQFNDADTYQVNVSLIEEVSGLEIPEAIDSYTDKRATKLVLKEIDIDPDLESDSIGYELGFNIENILL</sequence>
<dbReference type="Gene3D" id="3.40.570.10">
    <property type="entry name" value="Extracellular Endonuclease, subunit A"/>
    <property type="match status" value="1"/>
</dbReference>
<evidence type="ECO:0000256" key="1">
    <source>
        <dbReference type="PIRSR" id="PIRSR640255-1"/>
    </source>
</evidence>
<dbReference type="RefSeq" id="WP_026992061.1">
    <property type="nucleotide sequence ID" value="NZ_JRLY01000001.1"/>
</dbReference>
<dbReference type="eggNOG" id="COG1864">
    <property type="taxonomic scope" value="Bacteria"/>
</dbReference>
<proteinExistence type="predicted"/>
<keyword evidence="2" id="KW-0479">Metal-binding</keyword>
<dbReference type="AlphaFoldDB" id="A0A0A2MPW9"/>
<dbReference type="InterPro" id="IPR044929">
    <property type="entry name" value="DNA/RNA_non-sp_Endonuclease_sf"/>
</dbReference>
<evidence type="ECO:0000259" key="4">
    <source>
        <dbReference type="SMART" id="SM00892"/>
    </source>
</evidence>
<dbReference type="CDD" id="cd00091">
    <property type="entry name" value="NUC"/>
    <property type="match status" value="1"/>
</dbReference>
<dbReference type="PANTHER" id="PTHR13966:SF5">
    <property type="entry name" value="ENDONUCLEASE G, MITOCHONDRIAL"/>
    <property type="match status" value="1"/>
</dbReference>
<dbReference type="EMBL" id="JRLY01000001">
    <property type="protein sequence ID" value="KGO94682.1"/>
    <property type="molecule type" value="Genomic_DNA"/>
</dbReference>